<dbReference type="Gene3D" id="2.60.40.10">
    <property type="entry name" value="Immunoglobulins"/>
    <property type="match status" value="1"/>
</dbReference>
<gene>
    <name evidence="4" type="ORF">ACFS5M_02820</name>
</gene>
<dbReference type="InterPro" id="IPR036116">
    <property type="entry name" value="FN3_sf"/>
</dbReference>
<dbReference type="PANTHER" id="PTHR16026:SF0">
    <property type="entry name" value="CARTILAGE ACIDIC PROTEIN 1"/>
    <property type="match status" value="1"/>
</dbReference>
<dbReference type="SMART" id="SM00060">
    <property type="entry name" value="FN3"/>
    <property type="match status" value="1"/>
</dbReference>
<name>A0ABW5WKW6_9FLAO</name>
<dbReference type="EMBL" id="JBHUOV010000001">
    <property type="protein sequence ID" value="MFD2822584.1"/>
    <property type="molecule type" value="Genomic_DNA"/>
</dbReference>
<protein>
    <submittedName>
        <fullName evidence="4">FG-GAP-like repeat-containing protein</fullName>
    </submittedName>
</protein>
<dbReference type="SUPFAM" id="SSF49265">
    <property type="entry name" value="Fibronectin type III"/>
    <property type="match status" value="1"/>
</dbReference>
<dbReference type="InterPro" id="IPR027039">
    <property type="entry name" value="Crtac1"/>
</dbReference>
<dbReference type="CDD" id="cd00063">
    <property type="entry name" value="FN3"/>
    <property type="match status" value="1"/>
</dbReference>
<keyword evidence="5" id="KW-1185">Reference proteome</keyword>
<dbReference type="Pfam" id="PF07593">
    <property type="entry name" value="UnbV_ASPIC"/>
    <property type="match status" value="1"/>
</dbReference>
<feature type="signal peptide" evidence="2">
    <location>
        <begin position="1"/>
        <end position="19"/>
    </location>
</feature>
<feature type="chain" id="PRO_5046952303" evidence="2">
    <location>
        <begin position="20"/>
        <end position="820"/>
    </location>
</feature>
<dbReference type="Pfam" id="PF13517">
    <property type="entry name" value="FG-GAP_3"/>
    <property type="match status" value="3"/>
</dbReference>
<dbReference type="Pfam" id="PF18962">
    <property type="entry name" value="Por_Secre_tail"/>
    <property type="match status" value="1"/>
</dbReference>
<dbReference type="Gene3D" id="2.130.10.130">
    <property type="entry name" value="Integrin alpha, N-terminal"/>
    <property type="match status" value="1"/>
</dbReference>
<evidence type="ECO:0000313" key="4">
    <source>
        <dbReference type="EMBL" id="MFD2822584.1"/>
    </source>
</evidence>
<dbReference type="InterPro" id="IPR013783">
    <property type="entry name" value="Ig-like_fold"/>
</dbReference>
<dbReference type="InterPro" id="IPR026444">
    <property type="entry name" value="Secre_tail"/>
</dbReference>
<dbReference type="InterPro" id="IPR011519">
    <property type="entry name" value="UnbV_ASPIC"/>
</dbReference>
<organism evidence="4 5">
    <name type="scientific">Lacinutrix iliipiscaria</name>
    <dbReference type="NCBI Taxonomy" id="1230532"/>
    <lineage>
        <taxon>Bacteria</taxon>
        <taxon>Pseudomonadati</taxon>
        <taxon>Bacteroidota</taxon>
        <taxon>Flavobacteriia</taxon>
        <taxon>Flavobacteriales</taxon>
        <taxon>Flavobacteriaceae</taxon>
        <taxon>Lacinutrix</taxon>
    </lineage>
</organism>
<keyword evidence="1 2" id="KW-0732">Signal</keyword>
<comment type="caution">
    <text evidence="4">The sequence shown here is derived from an EMBL/GenBank/DDBJ whole genome shotgun (WGS) entry which is preliminary data.</text>
</comment>
<evidence type="ECO:0000259" key="3">
    <source>
        <dbReference type="PROSITE" id="PS50853"/>
    </source>
</evidence>
<dbReference type="InterPro" id="IPR028994">
    <property type="entry name" value="Integrin_alpha_N"/>
</dbReference>
<dbReference type="RefSeq" id="WP_379897801.1">
    <property type="nucleotide sequence ID" value="NZ_JBHUOV010000001.1"/>
</dbReference>
<dbReference type="Proteomes" id="UP001597533">
    <property type="component" value="Unassembled WGS sequence"/>
</dbReference>
<dbReference type="PROSITE" id="PS50853">
    <property type="entry name" value="FN3"/>
    <property type="match status" value="1"/>
</dbReference>
<dbReference type="Pfam" id="PF00041">
    <property type="entry name" value="fn3"/>
    <property type="match status" value="1"/>
</dbReference>
<reference evidence="5" key="1">
    <citation type="journal article" date="2019" name="Int. J. Syst. Evol. Microbiol.">
        <title>The Global Catalogue of Microorganisms (GCM) 10K type strain sequencing project: providing services to taxonomists for standard genome sequencing and annotation.</title>
        <authorList>
            <consortium name="The Broad Institute Genomics Platform"/>
            <consortium name="The Broad Institute Genome Sequencing Center for Infectious Disease"/>
            <person name="Wu L."/>
            <person name="Ma J."/>
        </authorList>
    </citation>
    <scope>NUCLEOTIDE SEQUENCE [LARGE SCALE GENOMIC DNA]</scope>
    <source>
        <strain evidence="5">KCTC 32141</strain>
    </source>
</reference>
<evidence type="ECO:0000256" key="1">
    <source>
        <dbReference type="ARBA" id="ARBA00022729"/>
    </source>
</evidence>
<sequence length="820" mass="89008">MKKITLIVLLCAFCLPLSAQTYLQETFDAETFPDGWTVTDGGDNTGDSWRPGDRNGNTLNGTNAAIVDSDAAGSGPHLIETLTSPEFDSSEASFLYVDFIQYYNNIGSDFALVEVFDGSGWVTVLNQTENAGSFANPDYQHINITEYKNENMRIRFHYDDNDVFAWYWLVDNVVVYNETCGSPSNFSVNNVTLTSADISWTPAGSEIDWEIVVQIAGTGVPSGSGLYTDSPSYNATSLTLNTSYEVYIRSNCGDSDGFSIWAGPVYFTTLDTPPPPAPVSFLIQSMSTSGTNRAVVDMNGDFLDDIVSISSTNVNILFQDPDAVSGFTEKNIATPDADNSPSWSLAAADYNADGYTDLLYGSGGGVTFMKAVINTSEDVGPFDGIETFEEYSSGDYVFSQRSNFADVNNDGHLDAFICHDVQPNVYYLNDGSGNLTFYQTTMGDAPYNLGDYFSGGNYGSIWIDYDNDHDLDMFIAKCGGGAERSANQMHTNDGLYESDNTTISYTENAADIGLSDSMQTWSSAWGDFDNDGDMDVFVGASSGTHKLMQNDMGSSGSFTDVTSSSGVSSLTATGIENQTYDFDNDGNLDIFSNGNLLIGNGDMTFEVYTTINLPGSGSFGDLNDDGFIDAFSGSLFRNNANDNNWIKINTVGGATEGMSNINGIGARVELHLSGDRIKIRDVRSGEGFRYMSSLNTHFGLGTDTAIEQIIVYWPSGIIDTINNPSINETLTIYEGQSLSVEDEALVDLVIYPNPVQDILYISTSANVTDKIATIFDINGKRVLNQKLSSNSLKISTLQSGTYILRLESQGKSISKKFIKK</sequence>
<dbReference type="SUPFAM" id="SSF69318">
    <property type="entry name" value="Integrin alpha N-terminal domain"/>
    <property type="match status" value="2"/>
</dbReference>
<dbReference type="PANTHER" id="PTHR16026">
    <property type="entry name" value="CARTILAGE ACIDIC PROTEIN 1"/>
    <property type="match status" value="1"/>
</dbReference>
<dbReference type="InterPro" id="IPR013517">
    <property type="entry name" value="FG-GAP"/>
</dbReference>
<evidence type="ECO:0000256" key="2">
    <source>
        <dbReference type="SAM" id="SignalP"/>
    </source>
</evidence>
<evidence type="ECO:0000313" key="5">
    <source>
        <dbReference type="Proteomes" id="UP001597533"/>
    </source>
</evidence>
<accession>A0ABW5WKW6</accession>
<dbReference type="NCBIfam" id="TIGR04183">
    <property type="entry name" value="Por_Secre_tail"/>
    <property type="match status" value="1"/>
</dbReference>
<proteinExistence type="predicted"/>
<dbReference type="InterPro" id="IPR003961">
    <property type="entry name" value="FN3_dom"/>
</dbReference>
<feature type="domain" description="Fibronectin type-III" evidence="3">
    <location>
        <begin position="182"/>
        <end position="275"/>
    </location>
</feature>